<dbReference type="InterPro" id="IPR001185">
    <property type="entry name" value="MS_channel"/>
</dbReference>
<keyword evidence="5 10" id="KW-0812">Transmembrane</keyword>
<feature type="transmembrane region" description="Helical" evidence="10">
    <location>
        <begin position="6"/>
        <end position="25"/>
    </location>
</feature>
<keyword evidence="3 10" id="KW-0813">Transport</keyword>
<feature type="transmembrane region" description="Helical" evidence="10">
    <location>
        <begin position="104"/>
        <end position="128"/>
    </location>
</feature>
<feature type="transmembrane region" description="Helical" evidence="10">
    <location>
        <begin position="37"/>
        <end position="58"/>
    </location>
</feature>
<keyword evidence="7 10" id="KW-0406">Ion transport</keyword>
<proteinExistence type="inferred from homology"/>
<evidence type="ECO:0000256" key="10">
    <source>
        <dbReference type="HAMAP-Rule" id="MF_00115"/>
    </source>
</evidence>
<protein>
    <recommendedName>
        <fullName evidence="10">Large-conductance mechanosensitive channel</fullName>
    </recommendedName>
</protein>
<sequence>MDFGIFSLIIISLIYQNHLFGFIMWKEFKEFAIKGNVIDMAVGIIIGAAFTSVVQSLVKDVLLPALSPITGSIDFSSAFLVIKPGATPGPYESLQVAKEAGATILSYGTFINASISFFLVAFAVFVLVKNINRLKRPEEKPAPEIPKIKECTYCFTEIPVKASRCPHCTSQLEES</sequence>
<comment type="function">
    <text evidence="10">Channel that opens in response to stretch forces in the membrane lipid bilayer. May participate in the regulation of osmotic pressure changes within the cell.</text>
</comment>
<evidence type="ECO:0000256" key="1">
    <source>
        <dbReference type="ARBA" id="ARBA00004651"/>
    </source>
</evidence>
<evidence type="ECO:0000256" key="7">
    <source>
        <dbReference type="ARBA" id="ARBA00023065"/>
    </source>
</evidence>
<gene>
    <name evidence="10 11" type="primary">mscL</name>
    <name evidence="11" type="ORF">J6I44_11980</name>
</gene>
<keyword evidence="9 10" id="KW-0407">Ion channel</keyword>
<dbReference type="SUPFAM" id="SSF81330">
    <property type="entry name" value="Gated mechanosensitive channel"/>
    <property type="match status" value="1"/>
</dbReference>
<comment type="subcellular location">
    <subcellularLocation>
        <location evidence="1 10">Cell membrane</location>
        <topology evidence="1 10">Multi-pass membrane protein</topology>
    </subcellularLocation>
</comment>
<dbReference type="PROSITE" id="PS01327">
    <property type="entry name" value="MSCL"/>
    <property type="match status" value="1"/>
</dbReference>
<name>A0ABT3PNY9_9BACT</name>
<organism evidence="11 12">
    <name type="scientific">Fodinibius salsisoli</name>
    <dbReference type="NCBI Taxonomy" id="2820877"/>
    <lineage>
        <taxon>Bacteria</taxon>
        <taxon>Pseudomonadati</taxon>
        <taxon>Balneolota</taxon>
        <taxon>Balneolia</taxon>
        <taxon>Balneolales</taxon>
        <taxon>Balneolaceae</taxon>
        <taxon>Fodinibius</taxon>
    </lineage>
</organism>
<dbReference type="EMBL" id="JAGGJA010000007">
    <property type="protein sequence ID" value="MCW9707575.1"/>
    <property type="molecule type" value="Genomic_DNA"/>
</dbReference>
<dbReference type="Proteomes" id="UP001207918">
    <property type="component" value="Unassembled WGS sequence"/>
</dbReference>
<accession>A0ABT3PNY9</accession>
<dbReference type="HAMAP" id="MF_00115">
    <property type="entry name" value="MscL"/>
    <property type="match status" value="1"/>
</dbReference>
<dbReference type="Gene3D" id="1.10.1200.120">
    <property type="entry name" value="Large-conductance mechanosensitive channel, MscL, domain 1"/>
    <property type="match status" value="1"/>
</dbReference>
<evidence type="ECO:0000256" key="2">
    <source>
        <dbReference type="ARBA" id="ARBA00007254"/>
    </source>
</evidence>
<evidence type="ECO:0000313" key="11">
    <source>
        <dbReference type="EMBL" id="MCW9707575.1"/>
    </source>
</evidence>
<comment type="subunit">
    <text evidence="10">Homopentamer.</text>
</comment>
<evidence type="ECO:0000313" key="12">
    <source>
        <dbReference type="Proteomes" id="UP001207918"/>
    </source>
</evidence>
<comment type="similarity">
    <text evidence="2 10">Belongs to the MscL family.</text>
</comment>
<evidence type="ECO:0000256" key="5">
    <source>
        <dbReference type="ARBA" id="ARBA00022692"/>
    </source>
</evidence>
<reference evidence="11 12" key="1">
    <citation type="submission" date="2021-03" db="EMBL/GenBank/DDBJ databases">
        <title>Aliifodinibius sp. nov., a new bacterium isolated from saline soil.</title>
        <authorList>
            <person name="Galisteo C."/>
            <person name="De La Haba R."/>
            <person name="Sanchez-Porro C."/>
            <person name="Ventosa A."/>
        </authorList>
    </citation>
    <scope>NUCLEOTIDE SEQUENCE [LARGE SCALE GENOMIC DNA]</scope>
    <source>
        <strain evidence="11 12">1BSP15-2V2</strain>
    </source>
</reference>
<dbReference type="NCBIfam" id="TIGR00220">
    <property type="entry name" value="mscL"/>
    <property type="match status" value="1"/>
</dbReference>
<comment type="caution">
    <text evidence="11">The sequence shown here is derived from an EMBL/GenBank/DDBJ whole genome shotgun (WGS) entry which is preliminary data.</text>
</comment>
<keyword evidence="8 10" id="KW-0472">Membrane</keyword>
<dbReference type="InterPro" id="IPR037673">
    <property type="entry name" value="MSC/AndL"/>
</dbReference>
<dbReference type="PANTHER" id="PTHR30266">
    <property type="entry name" value="MECHANOSENSITIVE CHANNEL MSCL"/>
    <property type="match status" value="1"/>
</dbReference>
<keyword evidence="4 10" id="KW-1003">Cell membrane</keyword>
<keyword evidence="6 10" id="KW-1133">Transmembrane helix</keyword>
<evidence type="ECO:0000256" key="9">
    <source>
        <dbReference type="ARBA" id="ARBA00023303"/>
    </source>
</evidence>
<evidence type="ECO:0000256" key="6">
    <source>
        <dbReference type="ARBA" id="ARBA00022989"/>
    </source>
</evidence>
<dbReference type="InterPro" id="IPR036019">
    <property type="entry name" value="MscL_channel"/>
</dbReference>
<dbReference type="PANTHER" id="PTHR30266:SF2">
    <property type="entry name" value="LARGE-CONDUCTANCE MECHANOSENSITIVE CHANNEL"/>
    <property type="match status" value="1"/>
</dbReference>
<evidence type="ECO:0000256" key="3">
    <source>
        <dbReference type="ARBA" id="ARBA00022448"/>
    </source>
</evidence>
<keyword evidence="12" id="KW-1185">Reference proteome</keyword>
<dbReference type="InterPro" id="IPR019823">
    <property type="entry name" value="Mechanosensitive_channel_CS"/>
</dbReference>
<evidence type="ECO:0000256" key="8">
    <source>
        <dbReference type="ARBA" id="ARBA00023136"/>
    </source>
</evidence>
<dbReference type="PRINTS" id="PR01264">
    <property type="entry name" value="MECHCHANNEL"/>
</dbReference>
<dbReference type="Pfam" id="PF01741">
    <property type="entry name" value="MscL"/>
    <property type="match status" value="1"/>
</dbReference>
<evidence type="ECO:0000256" key="4">
    <source>
        <dbReference type="ARBA" id="ARBA00022475"/>
    </source>
</evidence>